<proteinExistence type="predicted"/>
<sequence length="461" mass="47458">MKRDVETILNALIVECERHAPRLREIATMWVEVKSWIADQADNLEKDVSELTRGDVWNDRARDRFREQANKGINSIKSWSSRGAHGTFGGKVTTSGVVDRLDELAGYLEEIYPVVYTYNTNRNAAILRGITQNELAFSDSAALERLNPIVDKAEAKYRTAIDAVKAATGDPWAGPTAAIPKENPHSGTGPYPGGPNNVSPTGGGPGSTTPNPNPGTPTPDPQDVVPANNNPSNTTTTGTDSTSSLLSSLASLADSASQLLSSGGSGSGVTNPVSLPDIPNVTPVDYADYTAPETSYGSGSPSLAGLDTGGLGAGGGGPVGGGGVGAGGGLPAVSPVGNSLPVNGFSVPLAAASSGTAGSTGPSGMSPPMYPPQTGASRNGGGIKPGAAEHPANTGRQRGRKSDGTPGVALRGRTARGRSERSAPTSPRPWDTENDGLQMLDDELWQVGQHDERPEHRGMAR</sequence>
<dbReference type="Proteomes" id="UP000295680">
    <property type="component" value="Unassembled WGS sequence"/>
</dbReference>
<reference evidence="2 3" key="1">
    <citation type="submission" date="2019-03" db="EMBL/GenBank/DDBJ databases">
        <title>Genomic Encyclopedia of Type Strains, Phase IV (KMG-IV): sequencing the most valuable type-strain genomes for metagenomic binning, comparative biology and taxonomic classification.</title>
        <authorList>
            <person name="Goeker M."/>
        </authorList>
    </citation>
    <scope>NUCLEOTIDE SEQUENCE [LARGE SCALE GENOMIC DNA]</scope>
    <source>
        <strain evidence="2 3">DSM 45934</strain>
    </source>
</reference>
<dbReference type="OrthoDB" id="3638535at2"/>
<dbReference type="AlphaFoldDB" id="A0A4V2S664"/>
<name>A0A4V2S664_9PSEU</name>
<feature type="compositionally biased region" description="Low complexity" evidence="1">
    <location>
        <begin position="234"/>
        <end position="243"/>
    </location>
</feature>
<organism evidence="2 3">
    <name type="scientific">Actinocrispum wychmicini</name>
    <dbReference type="NCBI Taxonomy" id="1213861"/>
    <lineage>
        <taxon>Bacteria</taxon>
        <taxon>Bacillati</taxon>
        <taxon>Actinomycetota</taxon>
        <taxon>Actinomycetes</taxon>
        <taxon>Pseudonocardiales</taxon>
        <taxon>Pseudonocardiaceae</taxon>
        <taxon>Actinocrispum</taxon>
    </lineage>
</organism>
<feature type="compositionally biased region" description="Basic and acidic residues" evidence="1">
    <location>
        <begin position="449"/>
        <end position="461"/>
    </location>
</feature>
<evidence type="ECO:0000256" key="1">
    <source>
        <dbReference type="SAM" id="MobiDB-lite"/>
    </source>
</evidence>
<gene>
    <name evidence="2" type="ORF">EV192_10878</name>
</gene>
<dbReference type="EMBL" id="SLWS01000008">
    <property type="protein sequence ID" value="TCO54790.1"/>
    <property type="molecule type" value="Genomic_DNA"/>
</dbReference>
<evidence type="ECO:0000313" key="2">
    <source>
        <dbReference type="EMBL" id="TCO54790.1"/>
    </source>
</evidence>
<feature type="region of interest" description="Disordered" evidence="1">
    <location>
        <begin position="168"/>
        <end position="243"/>
    </location>
</feature>
<feature type="compositionally biased region" description="Low complexity" evidence="1">
    <location>
        <begin position="350"/>
        <end position="367"/>
    </location>
</feature>
<accession>A0A4V2S664</accession>
<comment type="caution">
    <text evidence="2">The sequence shown here is derived from an EMBL/GenBank/DDBJ whole genome shotgun (WGS) entry which is preliminary data.</text>
</comment>
<keyword evidence="3" id="KW-1185">Reference proteome</keyword>
<evidence type="ECO:0000313" key="3">
    <source>
        <dbReference type="Proteomes" id="UP000295680"/>
    </source>
</evidence>
<protein>
    <submittedName>
        <fullName evidence="2">Uncharacterized protein</fullName>
    </submittedName>
</protein>
<feature type="region of interest" description="Disordered" evidence="1">
    <location>
        <begin position="350"/>
        <end position="461"/>
    </location>
</feature>
<feature type="compositionally biased region" description="Pro residues" evidence="1">
    <location>
        <begin position="211"/>
        <end position="220"/>
    </location>
</feature>
<dbReference type="RefSeq" id="WP_132122583.1">
    <property type="nucleotide sequence ID" value="NZ_SLWS01000008.1"/>
</dbReference>